<dbReference type="InterPro" id="IPR026634">
    <property type="entry name" value="TPST-like"/>
</dbReference>
<dbReference type="SMART" id="SM00028">
    <property type="entry name" value="TPR"/>
    <property type="match status" value="8"/>
</dbReference>
<dbReference type="GO" id="GO:0008476">
    <property type="term" value="F:protein-tyrosine sulfotransferase activity"/>
    <property type="evidence" value="ECO:0007669"/>
    <property type="project" value="InterPro"/>
</dbReference>
<reference evidence="3 4" key="1">
    <citation type="submission" date="2018-06" db="EMBL/GenBank/DDBJ databases">
        <title>Genomic Encyclopedia of Type Strains, Phase IV (KMG-IV): sequencing the most valuable type-strain genomes for metagenomic binning, comparative biology and taxonomic classification.</title>
        <authorList>
            <person name="Goeker M."/>
        </authorList>
    </citation>
    <scope>NUCLEOTIDE SEQUENCE [LARGE SCALE GENOMIC DNA]</scope>
    <source>
        <strain evidence="3 4">DSM 24032</strain>
    </source>
</reference>
<dbReference type="Gene3D" id="1.25.40.10">
    <property type="entry name" value="Tetratricopeptide repeat domain"/>
    <property type="match status" value="2"/>
</dbReference>
<name>A0A395JNR9_9GAMM</name>
<comment type="caution">
    <text evidence="3">The sequence shown here is derived from an EMBL/GenBank/DDBJ whole genome shotgun (WGS) entry which is preliminary data.</text>
</comment>
<dbReference type="PANTHER" id="PTHR12788">
    <property type="entry name" value="PROTEIN-TYROSINE SULFOTRANSFERASE 2"/>
    <property type="match status" value="1"/>
</dbReference>
<sequence length="623" mass="71369">MDQNIDQLLKDAEDAIRAGKVDQAEQSFLAAVELEPDSASAHYGLGSVAMQRDRLDEAFKSLGRAQELEPNAVDIAVNLAHCYHRVGNRRQALIQLQHATKFCKDDPVFCSRIADFLLSLGEPPAAIQLLSRLKVLTPADQIILARAQAGVSNWREAVNILRRLNDELPDDSSIANNLAVTAGKLRDFPTAISAFERYLRLVSPTAEDYLRFADLLLMAQQSERSEKAIKHAMELGEDGPQIFVMQAKVARLDGDYVKANESLDKAIQRMPNHGEAWSMRAELATDEQLKELIELLSKQLAKLEEIAMLNHQHRGLLNYALAHMQDRIGDYQQAAKSFKEANEVQHLFLQGTNTVYQQEHVTQMVERITKNFDRDVFDQSDAKLDKESRAIQPIFIVGMPRSGTTLVERILGQNVQVFNAGEQEAMEYVAADFHQKTMTGKLADAIDVTPHQWAELRKLYLEKLPEISKPIFTDKLPHNFRHVGLIHKLFPDARVIQMHRDKRDVCFSIYSHAFAPGHNYANRWEDLSHFYDECERMMAHWSSMNSPRLMDLNYEDLVQNPSHYAKQLVEFCGFEWNDSYLDFHQSINKSFTFSEMQVRQPIADKRIGRWQHYAEYYPELNND</sequence>
<dbReference type="Pfam" id="PF13432">
    <property type="entry name" value="TPR_16"/>
    <property type="match status" value="1"/>
</dbReference>
<keyword evidence="4" id="KW-1185">Reference proteome</keyword>
<dbReference type="OrthoDB" id="9815894at2"/>
<keyword evidence="1" id="KW-0808">Transferase</keyword>
<dbReference type="PANTHER" id="PTHR12788:SF10">
    <property type="entry name" value="PROTEIN-TYROSINE SULFOTRANSFERASE"/>
    <property type="match status" value="1"/>
</dbReference>
<dbReference type="InterPro" id="IPR019734">
    <property type="entry name" value="TPR_rpt"/>
</dbReference>
<dbReference type="Pfam" id="PF13469">
    <property type="entry name" value="Sulfotransfer_3"/>
    <property type="match status" value="1"/>
</dbReference>
<dbReference type="AlphaFoldDB" id="A0A395JNR9"/>
<dbReference type="InParanoid" id="A0A395JNR9"/>
<proteinExistence type="predicted"/>
<organism evidence="3 4">
    <name type="scientific">Arenicella xantha</name>
    <dbReference type="NCBI Taxonomy" id="644221"/>
    <lineage>
        <taxon>Bacteria</taxon>
        <taxon>Pseudomonadati</taxon>
        <taxon>Pseudomonadota</taxon>
        <taxon>Gammaproteobacteria</taxon>
        <taxon>Arenicellales</taxon>
        <taxon>Arenicellaceae</taxon>
        <taxon>Arenicella</taxon>
    </lineage>
</organism>
<evidence type="ECO:0000256" key="1">
    <source>
        <dbReference type="ARBA" id="ARBA00022679"/>
    </source>
</evidence>
<keyword evidence="2" id="KW-0802">TPR repeat</keyword>
<dbReference type="PROSITE" id="PS50005">
    <property type="entry name" value="TPR"/>
    <property type="match status" value="1"/>
</dbReference>
<protein>
    <submittedName>
        <fullName evidence="3">Flp pilus assembly protein TadD</fullName>
    </submittedName>
</protein>
<evidence type="ECO:0000256" key="2">
    <source>
        <dbReference type="PROSITE-ProRule" id="PRU00339"/>
    </source>
</evidence>
<dbReference type="Proteomes" id="UP000253083">
    <property type="component" value="Unassembled WGS sequence"/>
</dbReference>
<dbReference type="Gene3D" id="3.40.50.300">
    <property type="entry name" value="P-loop containing nucleotide triphosphate hydrolases"/>
    <property type="match status" value="1"/>
</dbReference>
<dbReference type="EMBL" id="QNRT01000001">
    <property type="protein sequence ID" value="RBP53291.1"/>
    <property type="molecule type" value="Genomic_DNA"/>
</dbReference>
<dbReference type="InterPro" id="IPR027417">
    <property type="entry name" value="P-loop_NTPase"/>
</dbReference>
<dbReference type="SUPFAM" id="SSF52540">
    <property type="entry name" value="P-loop containing nucleoside triphosphate hydrolases"/>
    <property type="match status" value="1"/>
</dbReference>
<dbReference type="SUPFAM" id="SSF48452">
    <property type="entry name" value="TPR-like"/>
    <property type="match status" value="1"/>
</dbReference>
<gene>
    <name evidence="3" type="ORF">DFR28_101677</name>
</gene>
<evidence type="ECO:0000313" key="4">
    <source>
        <dbReference type="Proteomes" id="UP000253083"/>
    </source>
</evidence>
<dbReference type="RefSeq" id="WP_113952876.1">
    <property type="nucleotide sequence ID" value="NZ_QNRT01000001.1"/>
</dbReference>
<accession>A0A395JNR9</accession>
<feature type="repeat" description="TPR" evidence="2">
    <location>
        <begin position="39"/>
        <end position="72"/>
    </location>
</feature>
<evidence type="ECO:0000313" key="3">
    <source>
        <dbReference type="EMBL" id="RBP53291.1"/>
    </source>
</evidence>
<dbReference type="InterPro" id="IPR011990">
    <property type="entry name" value="TPR-like_helical_dom_sf"/>
</dbReference>